<evidence type="ECO:0000313" key="7">
    <source>
        <dbReference type="Proteomes" id="UP000653305"/>
    </source>
</evidence>
<dbReference type="Proteomes" id="UP000653305">
    <property type="component" value="Unassembled WGS sequence"/>
</dbReference>
<dbReference type="PANTHER" id="PTHR33514:SF13">
    <property type="entry name" value="PROTEIN ABCI12, CHLOROPLASTIC"/>
    <property type="match status" value="1"/>
</dbReference>
<dbReference type="PANTHER" id="PTHR33514">
    <property type="entry name" value="PROTEIN ABCI12, CHLOROPLASTIC"/>
    <property type="match status" value="1"/>
</dbReference>
<dbReference type="GO" id="GO:0009507">
    <property type="term" value="C:chloroplast"/>
    <property type="evidence" value="ECO:0007669"/>
    <property type="project" value="TreeGrafter"/>
</dbReference>
<keyword evidence="7" id="KW-1185">Reference proteome</keyword>
<keyword evidence="4" id="KW-0472">Membrane</keyword>
<keyword evidence="2" id="KW-0812">Transmembrane</keyword>
<feature type="signal peptide" evidence="5">
    <location>
        <begin position="1"/>
        <end position="21"/>
    </location>
</feature>
<proteinExistence type="predicted"/>
<name>A0A830CQM1_9LAMI</name>
<evidence type="ECO:0000256" key="1">
    <source>
        <dbReference type="ARBA" id="ARBA00004141"/>
    </source>
</evidence>
<keyword evidence="5" id="KW-0732">Signal</keyword>
<evidence type="ECO:0000313" key="6">
    <source>
        <dbReference type="EMBL" id="GFQ01280.1"/>
    </source>
</evidence>
<organism evidence="6 7">
    <name type="scientific">Phtheirospermum japonicum</name>
    <dbReference type="NCBI Taxonomy" id="374723"/>
    <lineage>
        <taxon>Eukaryota</taxon>
        <taxon>Viridiplantae</taxon>
        <taxon>Streptophyta</taxon>
        <taxon>Embryophyta</taxon>
        <taxon>Tracheophyta</taxon>
        <taxon>Spermatophyta</taxon>
        <taxon>Magnoliopsida</taxon>
        <taxon>eudicotyledons</taxon>
        <taxon>Gunneridae</taxon>
        <taxon>Pentapetalae</taxon>
        <taxon>asterids</taxon>
        <taxon>lamiids</taxon>
        <taxon>Lamiales</taxon>
        <taxon>Orobanchaceae</taxon>
        <taxon>Orobanchaceae incertae sedis</taxon>
        <taxon>Phtheirospermum</taxon>
    </lineage>
</organism>
<dbReference type="Pfam" id="PF02361">
    <property type="entry name" value="CbiQ"/>
    <property type="match status" value="1"/>
</dbReference>
<keyword evidence="3" id="KW-1133">Transmembrane helix</keyword>
<sequence length="254" mass="27899">MRVGVVAFLALLSTWVQPTEVWKDQLGRVTLLCGILFVLTGLGTDSAPSLLRSRSPPASLTGLSAPPPSFEGYKYVIMKFGPFQLTQKGFSAASTAACLTFTIFQSASLCLTTTMPEQLAFALQWFIRPLAKVGVPVSEVIFTLLLSLRFINLVFDEVRNVALGIVSRRIKWQQLTTLETIDVFVSYIRRIFNNIYSHAAQITQAMIVRGFRGDCDSHRVLLSAGSSTKIANIVSCSCLVGLIFAATLSKYVYL</sequence>
<evidence type="ECO:0000256" key="2">
    <source>
        <dbReference type="ARBA" id="ARBA00022692"/>
    </source>
</evidence>
<evidence type="ECO:0000256" key="3">
    <source>
        <dbReference type="ARBA" id="ARBA00022989"/>
    </source>
</evidence>
<dbReference type="CDD" id="cd16914">
    <property type="entry name" value="EcfT"/>
    <property type="match status" value="1"/>
</dbReference>
<comment type="caution">
    <text evidence="6">The sequence shown here is derived from an EMBL/GenBank/DDBJ whole genome shotgun (WGS) entry which is preliminary data.</text>
</comment>
<feature type="chain" id="PRO_5032565547" evidence="5">
    <location>
        <begin position="22"/>
        <end position="254"/>
    </location>
</feature>
<evidence type="ECO:0000256" key="5">
    <source>
        <dbReference type="SAM" id="SignalP"/>
    </source>
</evidence>
<dbReference type="EMBL" id="BMAC01000671">
    <property type="protein sequence ID" value="GFQ01280.1"/>
    <property type="molecule type" value="Genomic_DNA"/>
</dbReference>
<accession>A0A830CQM1</accession>
<reference evidence="6" key="1">
    <citation type="submission" date="2020-07" db="EMBL/GenBank/DDBJ databases">
        <title>Ethylene signaling mediates host invasion by parasitic plants.</title>
        <authorList>
            <person name="Yoshida S."/>
        </authorList>
    </citation>
    <scope>NUCLEOTIDE SEQUENCE</scope>
    <source>
        <strain evidence="6">Okayama</strain>
    </source>
</reference>
<protein>
    <submittedName>
        <fullName evidence="6">Protein abci12 chloroplastic</fullName>
    </submittedName>
</protein>
<dbReference type="GO" id="GO:0005886">
    <property type="term" value="C:plasma membrane"/>
    <property type="evidence" value="ECO:0007669"/>
    <property type="project" value="UniProtKB-ARBA"/>
</dbReference>
<gene>
    <name evidence="6" type="ORF">PHJA_002271900</name>
</gene>
<dbReference type="OrthoDB" id="2019294at2759"/>
<evidence type="ECO:0000256" key="4">
    <source>
        <dbReference type="ARBA" id="ARBA00023136"/>
    </source>
</evidence>
<dbReference type="AlphaFoldDB" id="A0A830CQM1"/>
<comment type="subcellular location">
    <subcellularLocation>
        <location evidence="1">Membrane</location>
        <topology evidence="1">Multi-pass membrane protein</topology>
    </subcellularLocation>
</comment>
<dbReference type="InterPro" id="IPR003339">
    <property type="entry name" value="ABC/ECF_trnsptr_transmembrane"/>
</dbReference>